<keyword evidence="2" id="KW-0255">Endonuclease</keyword>
<keyword evidence="3" id="KW-1185">Reference proteome</keyword>
<dbReference type="EMBL" id="FMUH01000003">
    <property type="protein sequence ID" value="SCX50641.1"/>
    <property type="molecule type" value="Genomic_DNA"/>
</dbReference>
<keyword evidence="2" id="KW-0540">Nuclease</keyword>
<protein>
    <submittedName>
        <fullName evidence="2">HNH endonuclease</fullName>
    </submittedName>
</protein>
<dbReference type="Gene3D" id="1.10.30.50">
    <property type="match status" value="1"/>
</dbReference>
<proteinExistence type="predicted"/>
<evidence type="ECO:0000313" key="2">
    <source>
        <dbReference type="EMBL" id="SCX50641.1"/>
    </source>
</evidence>
<dbReference type="GO" id="GO:0004519">
    <property type="term" value="F:endonuclease activity"/>
    <property type="evidence" value="ECO:0007669"/>
    <property type="project" value="UniProtKB-KW"/>
</dbReference>
<organism evidence="2 3">
    <name type="scientific">Klenkia marina</name>
    <dbReference type="NCBI Taxonomy" id="1960309"/>
    <lineage>
        <taxon>Bacteria</taxon>
        <taxon>Bacillati</taxon>
        <taxon>Actinomycetota</taxon>
        <taxon>Actinomycetes</taxon>
        <taxon>Geodermatophilales</taxon>
        <taxon>Geodermatophilaceae</taxon>
        <taxon>Klenkia</taxon>
    </lineage>
</organism>
<dbReference type="STRING" id="1960309.SAMN03159343_2452"/>
<sequence>MPRADDGAVTSQPDRAARLAAALERDGPTCVWCGRAFDRHVRPTTEHVVPRVRGGPSWAENEVAACGRCNGERGHRGAVEWLAECRARGWSPDAPRVARALESLAAAVAERGGQRRARPHLDAQLRRLRAG</sequence>
<gene>
    <name evidence="2" type="ORF">SAMN03159343_2452</name>
</gene>
<dbReference type="InterPro" id="IPR003615">
    <property type="entry name" value="HNH_nuc"/>
</dbReference>
<evidence type="ECO:0000313" key="3">
    <source>
        <dbReference type="Proteomes" id="UP000198981"/>
    </source>
</evidence>
<name>A0A1G4YAZ8_9ACTN</name>
<dbReference type="InterPro" id="IPR052892">
    <property type="entry name" value="NA-targeting_endonuclease"/>
</dbReference>
<keyword evidence="2" id="KW-0378">Hydrolase</keyword>
<dbReference type="AlphaFoldDB" id="A0A1G4YAZ8"/>
<dbReference type="PANTHER" id="PTHR33877">
    <property type="entry name" value="SLL1193 PROTEIN"/>
    <property type="match status" value="1"/>
</dbReference>
<dbReference type="Proteomes" id="UP000198981">
    <property type="component" value="Unassembled WGS sequence"/>
</dbReference>
<dbReference type="Pfam" id="PF14279">
    <property type="entry name" value="HNH_5"/>
    <property type="match status" value="1"/>
</dbReference>
<dbReference type="InterPro" id="IPR029471">
    <property type="entry name" value="HNH_5"/>
</dbReference>
<dbReference type="PANTHER" id="PTHR33877:SF2">
    <property type="entry name" value="OS07G0170200 PROTEIN"/>
    <property type="match status" value="1"/>
</dbReference>
<dbReference type="CDD" id="cd00085">
    <property type="entry name" value="HNHc"/>
    <property type="match status" value="1"/>
</dbReference>
<feature type="domain" description="HNH endonuclease 5" evidence="1">
    <location>
        <begin position="30"/>
        <end position="76"/>
    </location>
</feature>
<evidence type="ECO:0000259" key="1">
    <source>
        <dbReference type="Pfam" id="PF14279"/>
    </source>
</evidence>
<reference evidence="3" key="1">
    <citation type="submission" date="2016-10" db="EMBL/GenBank/DDBJ databases">
        <authorList>
            <person name="Varghese N."/>
            <person name="Submissions S."/>
        </authorList>
    </citation>
    <scope>NUCLEOTIDE SEQUENCE [LARGE SCALE GENOMIC DNA]</scope>
    <source>
        <strain evidence="3">DSM 45722</strain>
    </source>
</reference>
<accession>A0A1G4YAZ8</accession>